<dbReference type="InterPro" id="IPR015421">
    <property type="entry name" value="PyrdxlP-dep_Trfase_major"/>
</dbReference>
<accession>X1NNN6</accession>
<dbReference type="AlphaFoldDB" id="X1NNN6"/>
<reference evidence="4" key="1">
    <citation type="journal article" date="2014" name="Front. Microbiol.">
        <title>High frequency of phylogenetically diverse reductive dehalogenase-homologous genes in deep subseafloor sedimentary metagenomes.</title>
        <authorList>
            <person name="Kawai M."/>
            <person name="Futagami T."/>
            <person name="Toyoda A."/>
            <person name="Takaki Y."/>
            <person name="Nishi S."/>
            <person name="Hori S."/>
            <person name="Arai W."/>
            <person name="Tsubouchi T."/>
            <person name="Morono Y."/>
            <person name="Uchiyama I."/>
            <person name="Ito T."/>
            <person name="Fujiyama A."/>
            <person name="Inagaki F."/>
            <person name="Takami H."/>
        </authorList>
    </citation>
    <scope>NUCLEOTIDE SEQUENCE</scope>
    <source>
        <strain evidence="4">Expedition CK06-06</strain>
    </source>
</reference>
<evidence type="ECO:0000256" key="1">
    <source>
        <dbReference type="ARBA" id="ARBA00001933"/>
    </source>
</evidence>
<dbReference type="Pfam" id="PF01041">
    <property type="entry name" value="DegT_DnrJ_EryC1"/>
    <property type="match status" value="1"/>
</dbReference>
<dbReference type="Gene3D" id="3.40.640.10">
    <property type="entry name" value="Type I PLP-dependent aspartate aminotransferase-like (Major domain)"/>
    <property type="match status" value="1"/>
</dbReference>
<protein>
    <recommendedName>
        <fullName evidence="5">Lipopolysaccharide biosynthesis protein RfbH</fullName>
    </recommendedName>
</protein>
<comment type="caution">
    <text evidence="4">The sequence shown here is derived from an EMBL/GenBank/DDBJ whole genome shotgun (WGS) entry which is preliminary data.</text>
</comment>
<feature type="non-terminal residue" evidence="4">
    <location>
        <position position="1"/>
    </location>
</feature>
<dbReference type="InterPro" id="IPR015424">
    <property type="entry name" value="PyrdxlP-dep_Trfase"/>
</dbReference>
<dbReference type="PANTHER" id="PTHR30244">
    <property type="entry name" value="TRANSAMINASE"/>
    <property type="match status" value="1"/>
</dbReference>
<dbReference type="InterPro" id="IPR000653">
    <property type="entry name" value="DegT/StrS_aminotransferase"/>
</dbReference>
<name>X1NNN6_9ZZZZ</name>
<dbReference type="GO" id="GO:0030170">
    <property type="term" value="F:pyridoxal phosphate binding"/>
    <property type="evidence" value="ECO:0007669"/>
    <property type="project" value="TreeGrafter"/>
</dbReference>
<sequence length="284" mass="32043">KISNEDLIEGNLPQDYFVITDRMLLIKKKSIIQKVGRINVQKIGEILKQMAHNIFEKHYDIVHKKHEDFIPGKTYIHYAGRVYDAEEMKALVDSSLDFWLTAGRFAKQFEEEFARFLGVKHCILTNSGSSANLLAISALTSLKLGERRFRPGDEVITTACAFPTTVNPIIQNNLVPVFLDVDVGTYNIQANKIEEALSNKTKAIFLAHTLGNPFDLDKVLEICKKYDLWLLEDNCDALGSKYKGKYTGTFGHISTFSFYPAHHITMGEGGALVTNDAQLKRLIK</sequence>
<comment type="similarity">
    <text evidence="3">Belongs to the DegT/DnrJ/EryC1 family.</text>
</comment>
<evidence type="ECO:0000313" key="4">
    <source>
        <dbReference type="EMBL" id="GAI20289.1"/>
    </source>
</evidence>
<evidence type="ECO:0000256" key="2">
    <source>
        <dbReference type="ARBA" id="ARBA00022898"/>
    </source>
</evidence>
<dbReference type="PANTHER" id="PTHR30244:SF34">
    <property type="entry name" value="DTDP-4-AMINO-4,6-DIDEOXYGALACTOSE TRANSAMINASE"/>
    <property type="match status" value="1"/>
</dbReference>
<keyword evidence="2" id="KW-0663">Pyridoxal phosphate</keyword>
<dbReference type="GO" id="GO:0000271">
    <property type="term" value="P:polysaccharide biosynthetic process"/>
    <property type="evidence" value="ECO:0007669"/>
    <property type="project" value="TreeGrafter"/>
</dbReference>
<gene>
    <name evidence="4" type="ORF">S06H3_29310</name>
</gene>
<dbReference type="SUPFAM" id="SSF53383">
    <property type="entry name" value="PLP-dependent transferases"/>
    <property type="match status" value="1"/>
</dbReference>
<dbReference type="FunFam" id="3.40.640.10:FF:000079">
    <property type="entry name" value="LPS biosynthesis protein"/>
    <property type="match status" value="1"/>
</dbReference>
<feature type="non-terminal residue" evidence="4">
    <location>
        <position position="284"/>
    </location>
</feature>
<evidence type="ECO:0008006" key="5">
    <source>
        <dbReference type="Google" id="ProtNLM"/>
    </source>
</evidence>
<evidence type="ECO:0000256" key="3">
    <source>
        <dbReference type="ARBA" id="ARBA00037999"/>
    </source>
</evidence>
<comment type="cofactor">
    <cofactor evidence="1">
        <name>pyridoxal 5'-phosphate</name>
        <dbReference type="ChEBI" id="CHEBI:597326"/>
    </cofactor>
</comment>
<dbReference type="EMBL" id="BARV01017165">
    <property type="protein sequence ID" value="GAI20289.1"/>
    <property type="molecule type" value="Genomic_DNA"/>
</dbReference>
<organism evidence="4">
    <name type="scientific">marine sediment metagenome</name>
    <dbReference type="NCBI Taxonomy" id="412755"/>
    <lineage>
        <taxon>unclassified sequences</taxon>
        <taxon>metagenomes</taxon>
        <taxon>ecological metagenomes</taxon>
    </lineage>
</organism>
<dbReference type="GO" id="GO:0008483">
    <property type="term" value="F:transaminase activity"/>
    <property type="evidence" value="ECO:0007669"/>
    <property type="project" value="TreeGrafter"/>
</dbReference>
<proteinExistence type="inferred from homology"/>